<keyword evidence="2" id="KW-0378">Hydrolase</keyword>
<name>A0A1L7CHN1_9CORY</name>
<accession>A0A1L7CHN1</accession>
<dbReference type="AlphaFoldDB" id="A0A1L7CHN1"/>
<evidence type="ECO:0000256" key="3">
    <source>
        <dbReference type="ARBA" id="ARBA00048707"/>
    </source>
</evidence>
<dbReference type="KEGG" id="caqu:CAQU_10150"/>
<protein>
    <recommendedName>
        <fullName evidence="1">peptidyl-tRNA hydrolase</fullName>
        <ecNumber evidence="1">3.1.1.29</ecNumber>
    </recommendedName>
</protein>
<comment type="catalytic activity">
    <reaction evidence="3">
        <text>an N-acyl-L-alpha-aminoacyl-tRNA + H2O = an N-acyl-L-amino acid + a tRNA + H(+)</text>
        <dbReference type="Rhea" id="RHEA:54448"/>
        <dbReference type="Rhea" id="RHEA-COMP:10123"/>
        <dbReference type="Rhea" id="RHEA-COMP:13883"/>
        <dbReference type="ChEBI" id="CHEBI:15377"/>
        <dbReference type="ChEBI" id="CHEBI:15378"/>
        <dbReference type="ChEBI" id="CHEBI:59874"/>
        <dbReference type="ChEBI" id="CHEBI:78442"/>
        <dbReference type="ChEBI" id="CHEBI:138191"/>
        <dbReference type="EC" id="3.1.1.29"/>
    </reaction>
</comment>
<dbReference type="EMBL" id="CP009245">
    <property type="protein sequence ID" value="APT85357.1"/>
    <property type="molecule type" value="Genomic_DNA"/>
</dbReference>
<evidence type="ECO:0000256" key="2">
    <source>
        <dbReference type="ARBA" id="ARBA00022801"/>
    </source>
</evidence>
<feature type="region of interest" description="Disordered" evidence="4">
    <location>
        <begin position="1"/>
        <end position="28"/>
    </location>
</feature>
<evidence type="ECO:0000256" key="4">
    <source>
        <dbReference type="SAM" id="MobiDB-lite"/>
    </source>
</evidence>
<gene>
    <name evidence="5" type="ORF">CAQU_10150</name>
</gene>
<evidence type="ECO:0000313" key="5">
    <source>
        <dbReference type="EMBL" id="APT85357.1"/>
    </source>
</evidence>
<dbReference type="EC" id="3.1.1.29" evidence="1"/>
<dbReference type="SUPFAM" id="SSF102462">
    <property type="entry name" value="Peptidyl-tRNA hydrolase II"/>
    <property type="match status" value="1"/>
</dbReference>
<sequence length="250" mass="26635">MSASEASIARAHTHLVERQPRREEETPATARAMQIVLHIEKSQPPARSEILAAAARACVAACLVGDAGDEESLFYRRLDQWYGLKIRKVARRAHGAGWRRCHSVEGITVAQGQAQARAFIPGLVSEVDKDVARLQIKGTDLEDDAPGPASSDGVLIAIDQSLKMSTGKAAAQVGHGSMLLAASMSLAEVTRWAREGFPLSVRDVEHEDFVDLCARPGAVVVQDAGYTEVSPGAYTVVAVPAGWASAEANT</sequence>
<dbReference type="GO" id="GO:0004045">
    <property type="term" value="F:peptidyl-tRNA hydrolase activity"/>
    <property type="evidence" value="ECO:0007669"/>
    <property type="project" value="UniProtKB-EC"/>
</dbReference>
<evidence type="ECO:0000313" key="6">
    <source>
        <dbReference type="Proteomes" id="UP000185478"/>
    </source>
</evidence>
<dbReference type="Proteomes" id="UP000185478">
    <property type="component" value="Chromosome"/>
</dbReference>
<dbReference type="Pfam" id="PF01981">
    <property type="entry name" value="PTH2"/>
    <property type="match status" value="1"/>
</dbReference>
<feature type="compositionally biased region" description="Basic and acidic residues" evidence="4">
    <location>
        <begin position="14"/>
        <end position="25"/>
    </location>
</feature>
<dbReference type="InterPro" id="IPR002833">
    <property type="entry name" value="PTH2"/>
</dbReference>
<dbReference type="InterPro" id="IPR023476">
    <property type="entry name" value="Pep_tRNA_hydro_II_dom_sf"/>
</dbReference>
<evidence type="ECO:0000256" key="1">
    <source>
        <dbReference type="ARBA" id="ARBA00013260"/>
    </source>
</evidence>
<dbReference type="STRING" id="1431546.CAQU_10150"/>
<reference evidence="5 6" key="1">
    <citation type="submission" date="2014-08" db="EMBL/GenBank/DDBJ databases">
        <title>Complete genome sequence of Corynebacterium aquilae S-613T(T) (=DSM 44791(T)), isolated from the choana of a healthy golden eagle.</title>
        <authorList>
            <person name="Ruckert C."/>
            <person name="Albersmeier A."/>
            <person name="Winkler A."/>
            <person name="Kalinowski J."/>
        </authorList>
    </citation>
    <scope>NUCLEOTIDE SEQUENCE [LARGE SCALE GENOMIC DNA]</scope>
    <source>
        <strain evidence="5 6">S-613</strain>
    </source>
</reference>
<organism evidence="5 6">
    <name type="scientific">Corynebacterium aquilae DSM 44791</name>
    <dbReference type="NCBI Taxonomy" id="1431546"/>
    <lineage>
        <taxon>Bacteria</taxon>
        <taxon>Bacillati</taxon>
        <taxon>Actinomycetota</taxon>
        <taxon>Actinomycetes</taxon>
        <taxon>Mycobacteriales</taxon>
        <taxon>Corynebacteriaceae</taxon>
        <taxon>Corynebacterium</taxon>
    </lineage>
</organism>
<proteinExistence type="predicted"/>
<dbReference type="Gene3D" id="3.40.1490.10">
    <property type="entry name" value="Bit1"/>
    <property type="match status" value="1"/>
</dbReference>
<keyword evidence="6" id="KW-1185">Reference proteome</keyword>